<evidence type="ECO:0000256" key="13">
    <source>
        <dbReference type="NCBIfam" id="TIGR00445"/>
    </source>
</evidence>
<evidence type="ECO:0000256" key="4">
    <source>
        <dbReference type="ARBA" id="ARBA00022679"/>
    </source>
</evidence>
<keyword evidence="7 12" id="KW-0573">Peptidoglycan synthesis</keyword>
<gene>
    <name evidence="12 14" type="primary">mraY</name>
    <name evidence="14" type="ORF">V6E02_09690</name>
</gene>
<feature type="transmembrane region" description="Helical" evidence="12">
    <location>
        <begin position="341"/>
        <end position="360"/>
    </location>
</feature>
<keyword evidence="3 12" id="KW-0132">Cell division</keyword>
<evidence type="ECO:0000256" key="10">
    <source>
        <dbReference type="ARBA" id="ARBA00023306"/>
    </source>
</evidence>
<comment type="function">
    <text evidence="12">Catalyzes the initial step of the lipid cycle reactions in the biosynthesis of the cell wall peptidoglycan: transfers peptidoglycan precursor phospho-MurNAc-pentapeptide from UDP-MurNAc-pentapeptide onto the lipid carrier undecaprenyl phosphate, yielding undecaprenyl-pyrophosphoryl-MurNAc-pentapeptide, known as lipid I.</text>
</comment>
<dbReference type="EMBL" id="JBAJEX010000007">
    <property type="protein sequence ID" value="MEO1767482.1"/>
    <property type="molecule type" value="Genomic_DNA"/>
</dbReference>
<dbReference type="HAMAP" id="MF_00038">
    <property type="entry name" value="MraY"/>
    <property type="match status" value="1"/>
</dbReference>
<dbReference type="PANTHER" id="PTHR22926:SF5">
    <property type="entry name" value="PHOSPHO-N-ACETYLMURAMOYL-PENTAPEPTIDE-TRANSFERASE HOMOLOG"/>
    <property type="match status" value="1"/>
</dbReference>
<comment type="caution">
    <text evidence="14">The sequence shown here is derived from an EMBL/GenBank/DDBJ whole genome shotgun (WGS) entry which is preliminary data.</text>
</comment>
<evidence type="ECO:0000256" key="7">
    <source>
        <dbReference type="ARBA" id="ARBA00022984"/>
    </source>
</evidence>
<keyword evidence="12" id="KW-1003">Cell membrane</keyword>
<dbReference type="PROSITE" id="PS01348">
    <property type="entry name" value="MRAY_2"/>
    <property type="match status" value="1"/>
</dbReference>
<evidence type="ECO:0000256" key="11">
    <source>
        <dbReference type="ARBA" id="ARBA00023316"/>
    </source>
</evidence>
<feature type="transmembrane region" description="Helical" evidence="12">
    <location>
        <begin position="68"/>
        <end position="93"/>
    </location>
</feature>
<dbReference type="InterPro" id="IPR018480">
    <property type="entry name" value="PNAcMuramoyl-5peptid_Trfase_CS"/>
</dbReference>
<dbReference type="Pfam" id="PF10555">
    <property type="entry name" value="MraY_sig1"/>
    <property type="match status" value="1"/>
</dbReference>
<evidence type="ECO:0000256" key="3">
    <source>
        <dbReference type="ARBA" id="ARBA00022618"/>
    </source>
</evidence>
<feature type="transmembrane region" description="Helical" evidence="12">
    <location>
        <begin position="266"/>
        <end position="287"/>
    </location>
</feature>
<feature type="transmembrane region" description="Helical" evidence="12">
    <location>
        <begin position="242"/>
        <end position="259"/>
    </location>
</feature>
<proteinExistence type="inferred from homology"/>
<evidence type="ECO:0000256" key="9">
    <source>
        <dbReference type="ARBA" id="ARBA00023136"/>
    </source>
</evidence>
<evidence type="ECO:0000256" key="8">
    <source>
        <dbReference type="ARBA" id="ARBA00022989"/>
    </source>
</evidence>
<name>A0ABV0EJA0_9BURK</name>
<dbReference type="Pfam" id="PF00953">
    <property type="entry name" value="Glycos_transf_4"/>
    <property type="match status" value="1"/>
</dbReference>
<evidence type="ECO:0000256" key="6">
    <source>
        <dbReference type="ARBA" id="ARBA00022960"/>
    </source>
</evidence>
<dbReference type="InterPro" id="IPR003524">
    <property type="entry name" value="PNAcMuramoyl-5peptid_Trfase"/>
</dbReference>
<feature type="transmembrane region" description="Helical" evidence="12">
    <location>
        <begin position="293"/>
        <end position="314"/>
    </location>
</feature>
<comment type="cofactor">
    <cofactor evidence="12">
        <name>Mg(2+)</name>
        <dbReference type="ChEBI" id="CHEBI:18420"/>
    </cofactor>
</comment>
<dbReference type="InterPro" id="IPR000715">
    <property type="entry name" value="Glycosyl_transferase_4"/>
</dbReference>
<keyword evidence="6 12" id="KW-0133">Cell shape</keyword>
<keyword evidence="11 12" id="KW-0961">Cell wall biogenesis/degradation</keyword>
<reference evidence="14 15" key="1">
    <citation type="submission" date="2024-02" db="EMBL/GenBank/DDBJ databases">
        <title>New thermophilic sulfur-oxidizing bacteria from a hot springs of the Uzon caldera (Kamchatka, Russia).</title>
        <authorList>
            <person name="Dukat A.M."/>
            <person name="Elcheninov A.G."/>
            <person name="Frolov E.N."/>
        </authorList>
    </citation>
    <scope>NUCLEOTIDE SEQUENCE [LARGE SCALE GENOMIC DNA]</scope>
    <source>
        <strain evidence="14 15">AK1</strain>
    </source>
</reference>
<evidence type="ECO:0000256" key="12">
    <source>
        <dbReference type="HAMAP-Rule" id="MF_00038"/>
    </source>
</evidence>
<comment type="similarity">
    <text evidence="2 12">Belongs to the glycosyltransferase 4 family. MraY subfamily.</text>
</comment>
<dbReference type="Proteomes" id="UP001482231">
    <property type="component" value="Unassembled WGS sequence"/>
</dbReference>
<keyword evidence="10 12" id="KW-0131">Cell cycle</keyword>
<keyword evidence="8 12" id="KW-1133">Transmembrane helix</keyword>
<protein>
    <recommendedName>
        <fullName evidence="12 13">Phospho-N-acetylmuramoyl-pentapeptide-transferase</fullName>
        <ecNumber evidence="12 13">2.7.8.13</ecNumber>
    </recommendedName>
    <alternativeName>
        <fullName evidence="12">UDP-MurNAc-pentapeptide phosphotransferase</fullName>
    </alternativeName>
</protein>
<dbReference type="PROSITE" id="PS01347">
    <property type="entry name" value="MRAY_1"/>
    <property type="match status" value="1"/>
</dbReference>
<sequence>MLLELAQWLAADLQIRAFNVFNYITLRAVLATLTALIISFLIGPAMIRKLTAYKIGQAVRDDGPQTHLVKAGTPTMGGALILVAIIVSTLLWADLSNRYVWIVMLITAGFGAIGWVDDYRKVVQRHPKGLSAKAKFFWQSVIALAAASYIAFSVTLPAQTELIVPFFKSVAIPLGAFGFIVLAYFVIVGTSNAVNLTDGLDGLAIMPTVMVASALAVFAYVAGHAVFSKYLGLPHIPGAGELAVFCAAMAGAGLAFLWFNAYPAEVFMGDVGALALGGALGAVAVIVRQEIVLFIMGGVFVVETLSVMIQVASFKLTGKRVFRMAPLHHHYELKGWKETQVVVRFWIITMILVLIGLSTLKLR</sequence>
<dbReference type="PANTHER" id="PTHR22926">
    <property type="entry name" value="PHOSPHO-N-ACETYLMURAMOYL-PENTAPEPTIDE-TRANSFERASE"/>
    <property type="match status" value="1"/>
</dbReference>
<dbReference type="GO" id="GO:0016740">
    <property type="term" value="F:transferase activity"/>
    <property type="evidence" value="ECO:0007669"/>
    <property type="project" value="UniProtKB-KW"/>
</dbReference>
<feature type="transmembrane region" description="Helical" evidence="12">
    <location>
        <begin position="202"/>
        <end position="222"/>
    </location>
</feature>
<comment type="subcellular location">
    <subcellularLocation>
        <location evidence="12">Cell membrane</location>
        <topology evidence="12">Multi-pass membrane protein</topology>
    </subcellularLocation>
    <subcellularLocation>
        <location evidence="1">Membrane</location>
        <topology evidence="1">Multi-pass membrane protein</topology>
    </subcellularLocation>
</comment>
<comment type="catalytic activity">
    <reaction evidence="12">
        <text>UDP-N-acetyl-alpha-D-muramoyl-L-alanyl-gamma-D-glutamyl-meso-2,6-diaminopimeloyl-D-alanyl-D-alanine + di-trans,octa-cis-undecaprenyl phosphate = di-trans,octa-cis-undecaprenyl diphospho-N-acetyl-alpha-D-muramoyl-L-alanyl-D-glutamyl-meso-2,6-diaminopimeloyl-D-alanyl-D-alanine + UMP</text>
        <dbReference type="Rhea" id="RHEA:28386"/>
        <dbReference type="ChEBI" id="CHEBI:57865"/>
        <dbReference type="ChEBI" id="CHEBI:60392"/>
        <dbReference type="ChEBI" id="CHEBI:61386"/>
        <dbReference type="ChEBI" id="CHEBI:61387"/>
        <dbReference type="EC" id="2.7.8.13"/>
    </reaction>
</comment>
<dbReference type="CDD" id="cd06852">
    <property type="entry name" value="GT_MraY"/>
    <property type="match status" value="1"/>
</dbReference>
<keyword evidence="4 12" id="KW-0808">Transferase</keyword>
<evidence type="ECO:0000313" key="15">
    <source>
        <dbReference type="Proteomes" id="UP001482231"/>
    </source>
</evidence>
<evidence type="ECO:0000313" key="14">
    <source>
        <dbReference type="EMBL" id="MEO1767482.1"/>
    </source>
</evidence>
<accession>A0ABV0EJA0</accession>
<evidence type="ECO:0000256" key="1">
    <source>
        <dbReference type="ARBA" id="ARBA00004141"/>
    </source>
</evidence>
<dbReference type="EC" id="2.7.8.13" evidence="12 13"/>
<feature type="transmembrane region" description="Helical" evidence="12">
    <location>
        <begin position="170"/>
        <end position="190"/>
    </location>
</feature>
<keyword evidence="5 12" id="KW-0812">Transmembrane</keyword>
<keyword evidence="9 12" id="KW-0472">Membrane</keyword>
<dbReference type="NCBIfam" id="TIGR00445">
    <property type="entry name" value="mraY"/>
    <property type="match status" value="1"/>
</dbReference>
<evidence type="ECO:0000256" key="2">
    <source>
        <dbReference type="ARBA" id="ARBA00005583"/>
    </source>
</evidence>
<organism evidence="14 15">
    <name type="scientific">Thiobacter aerophilum</name>
    <dbReference type="NCBI Taxonomy" id="3121275"/>
    <lineage>
        <taxon>Bacteria</taxon>
        <taxon>Pseudomonadati</taxon>
        <taxon>Pseudomonadota</taxon>
        <taxon>Betaproteobacteria</taxon>
        <taxon>Burkholderiales</taxon>
        <taxon>Thiobacteraceae</taxon>
        <taxon>Thiobacter</taxon>
    </lineage>
</organism>
<feature type="transmembrane region" description="Helical" evidence="12">
    <location>
        <begin position="99"/>
        <end position="116"/>
    </location>
</feature>
<evidence type="ECO:0000256" key="5">
    <source>
        <dbReference type="ARBA" id="ARBA00022692"/>
    </source>
</evidence>
<dbReference type="RefSeq" id="WP_347308591.1">
    <property type="nucleotide sequence ID" value="NZ_JBAJEX010000007.1"/>
</dbReference>
<keyword evidence="12" id="KW-0460">Magnesium</keyword>
<keyword evidence="15" id="KW-1185">Reference proteome</keyword>
<feature type="transmembrane region" description="Helical" evidence="12">
    <location>
        <begin position="136"/>
        <end position="158"/>
    </location>
</feature>
<feature type="transmembrane region" description="Helical" evidence="12">
    <location>
        <begin position="20"/>
        <end position="47"/>
    </location>
</feature>
<keyword evidence="12" id="KW-0479">Metal-binding</keyword>
<comment type="pathway">
    <text evidence="12">Cell wall biogenesis; peptidoglycan biosynthesis.</text>
</comment>